<dbReference type="Proteomes" id="UP000238774">
    <property type="component" value="Unassembled WGS sequence"/>
</dbReference>
<dbReference type="SMART" id="SM00248">
    <property type="entry name" value="ANK"/>
    <property type="match status" value="2"/>
</dbReference>
<proteinExistence type="predicted"/>
<organism evidence="4 5">
    <name type="scientific">Veillonella rogosae JCM 15642</name>
    <dbReference type="NCBI Taxonomy" id="1298595"/>
    <lineage>
        <taxon>Bacteria</taxon>
        <taxon>Bacillati</taxon>
        <taxon>Bacillota</taxon>
        <taxon>Negativicutes</taxon>
        <taxon>Veillonellales</taxon>
        <taxon>Veillonellaceae</taxon>
        <taxon>Veillonella</taxon>
    </lineage>
</organism>
<sequence length="146" mass="16533">MVIKPIKKIIKKLKYLINHQDSDGRTPLMLAIKSGDKDKANSLIENGANVSIVDHCGNNCLHFCFMENHSINLQLDLIDLLIQKNADPLQTNKLGLSPINYYLKLHPPLCQTPFSKKKVENEELFVESEEGISPGNMNIRDTKYNT</sequence>
<keyword evidence="2 3" id="KW-0040">ANK repeat</keyword>
<keyword evidence="1" id="KW-0677">Repeat</keyword>
<dbReference type="RefSeq" id="WP_105081854.1">
    <property type="nucleotide sequence ID" value="NZ_BBDV01000002.1"/>
</dbReference>
<evidence type="ECO:0000313" key="4">
    <source>
        <dbReference type="EMBL" id="PQL12315.1"/>
    </source>
</evidence>
<dbReference type="EMBL" id="PPCX01000010">
    <property type="protein sequence ID" value="PQL12315.1"/>
    <property type="molecule type" value="Genomic_DNA"/>
</dbReference>
<dbReference type="Pfam" id="PF12796">
    <property type="entry name" value="Ank_2"/>
    <property type="match status" value="1"/>
</dbReference>
<dbReference type="PROSITE" id="PS50297">
    <property type="entry name" value="ANK_REP_REGION"/>
    <property type="match status" value="1"/>
</dbReference>
<accession>A0ABX5C123</accession>
<dbReference type="SUPFAM" id="SSF48403">
    <property type="entry name" value="Ankyrin repeat"/>
    <property type="match status" value="1"/>
</dbReference>
<keyword evidence="5" id="KW-1185">Reference proteome</keyword>
<evidence type="ECO:0008006" key="6">
    <source>
        <dbReference type="Google" id="ProtNLM"/>
    </source>
</evidence>
<dbReference type="InterPro" id="IPR036770">
    <property type="entry name" value="Ankyrin_rpt-contain_sf"/>
</dbReference>
<name>A0ABX5C123_9FIRM</name>
<dbReference type="InterPro" id="IPR002110">
    <property type="entry name" value="Ankyrin_rpt"/>
</dbReference>
<dbReference type="PROSITE" id="PS50088">
    <property type="entry name" value="ANK_REPEAT"/>
    <property type="match status" value="1"/>
</dbReference>
<evidence type="ECO:0000256" key="2">
    <source>
        <dbReference type="ARBA" id="ARBA00023043"/>
    </source>
</evidence>
<gene>
    <name evidence="4" type="ORF">VRHSUH09_06365</name>
</gene>
<protein>
    <recommendedName>
        <fullName evidence="6">Ankyrin repeat domain-containing protein</fullName>
    </recommendedName>
</protein>
<evidence type="ECO:0000313" key="5">
    <source>
        <dbReference type="Proteomes" id="UP000238774"/>
    </source>
</evidence>
<evidence type="ECO:0000256" key="1">
    <source>
        <dbReference type="ARBA" id="ARBA00022737"/>
    </source>
</evidence>
<dbReference type="PANTHER" id="PTHR24171:SF9">
    <property type="entry name" value="ANKYRIN REPEAT DOMAIN-CONTAINING PROTEIN 39"/>
    <property type="match status" value="1"/>
</dbReference>
<reference evidence="4 5" key="1">
    <citation type="submission" date="2018-01" db="EMBL/GenBank/DDBJ databases">
        <title>Draft genome sequences of clinical isolates and type strains of oral Veillonella including Veillonella infantum sp., nov.</title>
        <authorList>
            <person name="Mashima I."/>
            <person name="Liao Y.-C."/>
            <person name="Sabharwal A."/>
            <person name="Haase E.M."/>
            <person name="Nakazawa F."/>
            <person name="Scannapieco F.A."/>
        </authorList>
    </citation>
    <scope>NUCLEOTIDE SEQUENCE [LARGE SCALE GENOMIC DNA]</scope>
    <source>
        <strain evidence="4 5">JCM 15642</strain>
    </source>
</reference>
<dbReference type="Gene3D" id="1.25.40.20">
    <property type="entry name" value="Ankyrin repeat-containing domain"/>
    <property type="match status" value="1"/>
</dbReference>
<comment type="caution">
    <text evidence="4">The sequence shown here is derived from an EMBL/GenBank/DDBJ whole genome shotgun (WGS) entry which is preliminary data.</text>
</comment>
<evidence type="ECO:0000256" key="3">
    <source>
        <dbReference type="PROSITE-ProRule" id="PRU00023"/>
    </source>
</evidence>
<dbReference type="PANTHER" id="PTHR24171">
    <property type="entry name" value="ANKYRIN REPEAT DOMAIN-CONTAINING PROTEIN 39-RELATED"/>
    <property type="match status" value="1"/>
</dbReference>
<feature type="repeat" description="ANK" evidence="3">
    <location>
        <begin position="23"/>
        <end position="55"/>
    </location>
</feature>